<accession>A0A645J3L0</accession>
<organism evidence="2">
    <name type="scientific">bioreactor metagenome</name>
    <dbReference type="NCBI Taxonomy" id="1076179"/>
    <lineage>
        <taxon>unclassified sequences</taxon>
        <taxon>metagenomes</taxon>
        <taxon>ecological metagenomes</taxon>
    </lineage>
</organism>
<feature type="domain" description="DUF4180" evidence="1">
    <location>
        <begin position="1"/>
        <end position="43"/>
    </location>
</feature>
<dbReference type="Pfam" id="PF13788">
    <property type="entry name" value="DUF4180"/>
    <property type="match status" value="1"/>
</dbReference>
<proteinExistence type="predicted"/>
<dbReference type="InterPro" id="IPR025438">
    <property type="entry name" value="DUF4180"/>
</dbReference>
<protein>
    <recommendedName>
        <fullName evidence="1">DUF4180 domain-containing protein</fullName>
    </recommendedName>
</protein>
<evidence type="ECO:0000313" key="2">
    <source>
        <dbReference type="EMBL" id="MPN57700.1"/>
    </source>
</evidence>
<dbReference type="AlphaFoldDB" id="A0A645J3L0"/>
<gene>
    <name evidence="2" type="ORF">SDC9_205394</name>
</gene>
<reference evidence="2" key="1">
    <citation type="submission" date="2019-08" db="EMBL/GenBank/DDBJ databases">
        <authorList>
            <person name="Kucharzyk K."/>
            <person name="Murdoch R.W."/>
            <person name="Higgins S."/>
            <person name="Loffler F."/>
        </authorList>
    </citation>
    <scope>NUCLEOTIDE SEQUENCE</scope>
</reference>
<comment type="caution">
    <text evidence="2">The sequence shown here is derived from an EMBL/GenBank/DDBJ whole genome shotgun (WGS) entry which is preliminary data.</text>
</comment>
<dbReference type="EMBL" id="VSSQ01129554">
    <property type="protein sequence ID" value="MPN57700.1"/>
    <property type="molecule type" value="Genomic_DNA"/>
</dbReference>
<evidence type="ECO:0000259" key="1">
    <source>
        <dbReference type="Pfam" id="PF13788"/>
    </source>
</evidence>
<name>A0A645J3L0_9ZZZZ</name>
<sequence>MKIAIVGDFSVYNSKSLRDFIYECNNGKDIFFLQDENKAIEKLSTV</sequence>